<evidence type="ECO:0000256" key="3">
    <source>
        <dbReference type="ARBA" id="ARBA00022763"/>
    </source>
</evidence>
<dbReference type="Gene3D" id="3.40.50.300">
    <property type="entry name" value="P-loop containing nucleotide triphosphate hydrolases"/>
    <property type="match status" value="4"/>
</dbReference>
<dbReference type="InterPro" id="IPR038726">
    <property type="entry name" value="PDDEXK_AddAB-type"/>
</dbReference>
<feature type="domain" description="UvrD-like helicase C-terminal" evidence="17">
    <location>
        <begin position="501"/>
        <end position="779"/>
    </location>
</feature>
<dbReference type="InterPro" id="IPR014151">
    <property type="entry name" value="DNA_helicase_AddA"/>
</dbReference>
<accession>A0ABQ6LQM0</accession>
<dbReference type="Pfam" id="PF12705">
    <property type="entry name" value="PDDEXK_1"/>
    <property type="match status" value="1"/>
</dbReference>
<keyword evidence="6" id="KW-0269">Exonuclease</keyword>
<evidence type="ECO:0000256" key="1">
    <source>
        <dbReference type="ARBA" id="ARBA00022722"/>
    </source>
</evidence>
<dbReference type="SUPFAM" id="SSF52540">
    <property type="entry name" value="P-loop containing nucleoside triphosphate hydrolases"/>
    <property type="match status" value="1"/>
</dbReference>
<dbReference type="Pfam" id="PF00580">
    <property type="entry name" value="UvrD-helicase"/>
    <property type="match status" value="1"/>
</dbReference>
<comment type="catalytic activity">
    <reaction evidence="11">
        <text>Couples ATP hydrolysis with the unwinding of duplex DNA by translocating in the 3'-5' direction.</text>
        <dbReference type="EC" id="5.6.2.4"/>
    </reaction>
</comment>
<evidence type="ECO:0000256" key="9">
    <source>
        <dbReference type="ARBA" id="ARBA00023204"/>
    </source>
</evidence>
<evidence type="ECO:0000259" key="16">
    <source>
        <dbReference type="PROSITE" id="PS51198"/>
    </source>
</evidence>
<dbReference type="RefSeq" id="WP_285671706.1">
    <property type="nucleotide sequence ID" value="NZ_BSYI01000014.1"/>
</dbReference>
<dbReference type="Proteomes" id="UP001239909">
    <property type="component" value="Unassembled WGS sequence"/>
</dbReference>
<evidence type="ECO:0000256" key="8">
    <source>
        <dbReference type="ARBA" id="ARBA00023125"/>
    </source>
</evidence>
<dbReference type="GO" id="GO:0004386">
    <property type="term" value="F:helicase activity"/>
    <property type="evidence" value="ECO:0007669"/>
    <property type="project" value="UniProtKB-KW"/>
</dbReference>
<keyword evidence="5 15" id="KW-0347">Helicase</keyword>
<protein>
    <recommendedName>
        <fullName evidence="12">DNA 3'-5' helicase</fullName>
        <ecNumber evidence="12">5.6.2.4</ecNumber>
    </recommendedName>
    <alternativeName>
        <fullName evidence="13">DNA 3'-5' helicase II</fullName>
    </alternativeName>
</protein>
<evidence type="ECO:0000256" key="6">
    <source>
        <dbReference type="ARBA" id="ARBA00022839"/>
    </source>
</evidence>
<organism evidence="18 19">
    <name type="scientific">Paralimibaculum aggregatum</name>
    <dbReference type="NCBI Taxonomy" id="3036245"/>
    <lineage>
        <taxon>Bacteria</taxon>
        <taxon>Pseudomonadati</taxon>
        <taxon>Pseudomonadota</taxon>
        <taxon>Alphaproteobacteria</taxon>
        <taxon>Rhodobacterales</taxon>
        <taxon>Paracoccaceae</taxon>
        <taxon>Paralimibaculum</taxon>
    </lineage>
</organism>
<evidence type="ECO:0000313" key="19">
    <source>
        <dbReference type="Proteomes" id="UP001239909"/>
    </source>
</evidence>
<evidence type="ECO:0000256" key="13">
    <source>
        <dbReference type="ARBA" id="ARBA00034923"/>
    </source>
</evidence>
<evidence type="ECO:0000256" key="4">
    <source>
        <dbReference type="ARBA" id="ARBA00022801"/>
    </source>
</evidence>
<reference evidence="18 19" key="1">
    <citation type="submission" date="2023-04" db="EMBL/GenBank/DDBJ databases">
        <title>Marinoamorphus aggregata gen. nov., sp. Nov., isolate from tissue of brittle star Ophioplocus japonicus.</title>
        <authorList>
            <person name="Kawano K."/>
            <person name="Sawayama S."/>
            <person name="Nakagawa S."/>
        </authorList>
    </citation>
    <scope>NUCLEOTIDE SEQUENCE [LARGE SCALE GENOMIC DNA]</scope>
    <source>
        <strain evidence="18 19">NKW23</strain>
    </source>
</reference>
<keyword evidence="10" id="KW-0413">Isomerase</keyword>
<dbReference type="Gene3D" id="3.90.320.10">
    <property type="match status" value="1"/>
</dbReference>
<comment type="caution">
    <text evidence="18">The sequence shown here is derived from an EMBL/GenBank/DDBJ whole genome shotgun (WGS) entry which is preliminary data.</text>
</comment>
<evidence type="ECO:0000256" key="7">
    <source>
        <dbReference type="ARBA" id="ARBA00022840"/>
    </source>
</evidence>
<dbReference type="Gene3D" id="1.10.486.10">
    <property type="entry name" value="PCRA, domain 4"/>
    <property type="match status" value="1"/>
</dbReference>
<evidence type="ECO:0000313" key="18">
    <source>
        <dbReference type="EMBL" id="GMG82915.1"/>
    </source>
</evidence>
<feature type="binding site" evidence="15">
    <location>
        <begin position="24"/>
        <end position="31"/>
    </location>
    <ligand>
        <name>ATP</name>
        <dbReference type="ChEBI" id="CHEBI:30616"/>
    </ligand>
</feature>
<keyword evidence="19" id="KW-1185">Reference proteome</keyword>
<dbReference type="PANTHER" id="PTHR11070">
    <property type="entry name" value="UVRD / RECB / PCRA DNA HELICASE FAMILY MEMBER"/>
    <property type="match status" value="1"/>
</dbReference>
<comment type="catalytic activity">
    <reaction evidence="14">
        <text>ATP + H2O = ADP + phosphate + H(+)</text>
        <dbReference type="Rhea" id="RHEA:13065"/>
        <dbReference type="ChEBI" id="CHEBI:15377"/>
        <dbReference type="ChEBI" id="CHEBI:15378"/>
        <dbReference type="ChEBI" id="CHEBI:30616"/>
        <dbReference type="ChEBI" id="CHEBI:43474"/>
        <dbReference type="ChEBI" id="CHEBI:456216"/>
        <dbReference type="EC" id="5.6.2.4"/>
    </reaction>
</comment>
<keyword evidence="7 15" id="KW-0067">ATP-binding</keyword>
<dbReference type="InterPro" id="IPR011604">
    <property type="entry name" value="PDDEXK-like_dom_sf"/>
</dbReference>
<evidence type="ECO:0000256" key="10">
    <source>
        <dbReference type="ARBA" id="ARBA00023235"/>
    </source>
</evidence>
<dbReference type="InterPro" id="IPR014016">
    <property type="entry name" value="UvrD-like_ATP-bd"/>
</dbReference>
<keyword evidence="3" id="KW-0227">DNA damage</keyword>
<evidence type="ECO:0000259" key="17">
    <source>
        <dbReference type="PROSITE" id="PS51217"/>
    </source>
</evidence>
<keyword evidence="2 15" id="KW-0547">Nucleotide-binding</keyword>
<keyword evidence="8" id="KW-0238">DNA-binding</keyword>
<dbReference type="InterPro" id="IPR000212">
    <property type="entry name" value="DNA_helicase_UvrD/REP"/>
</dbReference>
<dbReference type="InterPro" id="IPR027417">
    <property type="entry name" value="P-loop_NTPase"/>
</dbReference>
<keyword evidence="9" id="KW-0234">DNA repair</keyword>
<dbReference type="EMBL" id="BSYI01000014">
    <property type="protein sequence ID" value="GMG82915.1"/>
    <property type="molecule type" value="Genomic_DNA"/>
</dbReference>
<dbReference type="PANTHER" id="PTHR11070:SF2">
    <property type="entry name" value="ATP-DEPENDENT DNA HELICASE SRS2"/>
    <property type="match status" value="1"/>
</dbReference>
<evidence type="ECO:0000256" key="12">
    <source>
        <dbReference type="ARBA" id="ARBA00034808"/>
    </source>
</evidence>
<evidence type="ECO:0000256" key="14">
    <source>
        <dbReference type="ARBA" id="ARBA00048988"/>
    </source>
</evidence>
<dbReference type="Pfam" id="PF13361">
    <property type="entry name" value="UvrD_C"/>
    <property type="match status" value="1"/>
</dbReference>
<dbReference type="PROSITE" id="PS51198">
    <property type="entry name" value="UVRD_HELICASE_ATP_BIND"/>
    <property type="match status" value="1"/>
</dbReference>
<name>A0ABQ6LQM0_9RHOB</name>
<evidence type="ECO:0000256" key="11">
    <source>
        <dbReference type="ARBA" id="ARBA00034617"/>
    </source>
</evidence>
<dbReference type="PROSITE" id="PS51217">
    <property type="entry name" value="UVRD_HELICASE_CTER"/>
    <property type="match status" value="1"/>
</dbReference>
<proteinExistence type="predicted"/>
<evidence type="ECO:0000256" key="2">
    <source>
        <dbReference type="ARBA" id="ARBA00022741"/>
    </source>
</evidence>
<evidence type="ECO:0000256" key="5">
    <source>
        <dbReference type="ARBA" id="ARBA00022806"/>
    </source>
</evidence>
<dbReference type="NCBIfam" id="TIGR02784">
    <property type="entry name" value="addA_alphas"/>
    <property type="match status" value="1"/>
</dbReference>
<gene>
    <name evidence="18" type="primary">addA</name>
    <name evidence="18" type="ORF">LNKW23_21280</name>
</gene>
<sequence length="1132" mass="119149">MSRQGPTPAQAEAADPASSAWVSANAGSGKTRVLAERVARLLLAGEAPERILCLTYTRAAAVEMQSRLFRMLGGWTMAPDAALAEDLERLSGGTAPAGAAALARARRLFAAALETPGGLKIQTIHAFCTQLLQRFPLEAGVSQRFTVLDDRDTAQIVAEICRQLALAAEAGEAGTGFDAVAARLSDELFDSLVKAVLAARPAFAAPLREEDLARLFGAEALLPRAEIVARALAEVDWPALTGLGAAMAAAGKSMGRPGALIAEAAERAAREPEAALEALQAVFLTDKFEPRKRGRFPTKAVLEAVPAGDALTDEMIAWAVAVRARLNGAEMAARTRDLHRFAAALIGRYEAAKAARGALDFADLVARAAALLTRAETRAWVLYRLDRGIGHILVDEAQDTAPEQWQVVAAIAEEFFAGDAGQAVRRTLFAVGDEKQSIYSFQGADPASFERMRAGFAARLSGLGEALAEPALVTSFRSAPGILRFVDTVFAEGAETLTSRGAVTHEASRREDGARIDLWPLIEPDTAKADPPAWWEPAAAAPNPRPKAQLAALLADEIARMVAGQRQPSRGGRPGAPVTPGDILVLVRKRDLLAQDLIRGLKERGVPVAGADRLSLSAGLAVKDLLALLKVALLPEDDLSLAAVLRSPLFDISEAALFALAHGREGRLWDALMAAPDHAGAAALLSDIAAQADFLRPYELLERVLIRHGGRRRLVARLGPEAEDLVDELLDQALAFEAAQVPTLAGFVAWIEAAELSIKREMEAAGGAVRVMTVHGAKGLEAPVVILADTVHQRETGTRSPVLPAEGGGPALWMPKRAEEDPLAAATREAHAARAEAEQDRLLYVALTRAEDWLILCGAGAEGTARNSWYGRLEAAMKALHAAALPAPGGEPGAEMLRLEDRPVPAPEAATDTRIPEPALPIALPGPAPAEPREIRRTPSELLGAGEPSGGTGRGREAALAHGRAVHRLLELLPEAPAEGRPALAARLLAAEMPALDAAARAAALSEAEAVLAAPWAAEVFGPGSLAEAAIALDLPALSRRRMLGRIDRLMVAPAHVLVIDIKTDRLVPDRPGEVGAPYLAQLGAYAAALAPIWPGREVRAAFLWSAGCALMEVPPGLLEAALARAADAPPA</sequence>
<feature type="domain" description="UvrD-like helicase ATP-binding" evidence="16">
    <location>
        <begin position="3"/>
        <end position="479"/>
    </location>
</feature>
<dbReference type="EC" id="5.6.2.4" evidence="12"/>
<keyword evidence="4 15" id="KW-0378">Hydrolase</keyword>
<dbReference type="InterPro" id="IPR014017">
    <property type="entry name" value="DNA_helicase_UvrD-like_C"/>
</dbReference>
<keyword evidence="1" id="KW-0540">Nuclease</keyword>
<evidence type="ECO:0000256" key="15">
    <source>
        <dbReference type="PROSITE-ProRule" id="PRU00560"/>
    </source>
</evidence>